<keyword evidence="5" id="KW-0963">Cytoplasm</keyword>
<dbReference type="InterPro" id="IPR001977">
    <property type="entry name" value="Depp_CoAkinase"/>
</dbReference>
<dbReference type="EMBL" id="CM001403">
    <property type="protein sequence ID" value="EHQ29028.1"/>
    <property type="molecule type" value="Genomic_DNA"/>
</dbReference>
<evidence type="ECO:0000256" key="2">
    <source>
        <dbReference type="ARBA" id="ARBA00022741"/>
    </source>
</evidence>
<dbReference type="AlphaFoldDB" id="H1Y7E1"/>
<keyword evidence="8" id="KW-1185">Reference proteome</keyword>
<dbReference type="eggNOG" id="COG0237">
    <property type="taxonomic scope" value="Bacteria"/>
</dbReference>
<dbReference type="PANTHER" id="PTHR10695">
    <property type="entry name" value="DEPHOSPHO-COA KINASE-RELATED"/>
    <property type="match status" value="1"/>
</dbReference>
<dbReference type="EC" id="2.7.1.24" evidence="5 6"/>
<comment type="similarity">
    <text evidence="1 5">Belongs to the CoaE family.</text>
</comment>
<dbReference type="HAMAP" id="MF_00376">
    <property type="entry name" value="Dephospho_CoA_kinase"/>
    <property type="match status" value="1"/>
</dbReference>
<evidence type="ECO:0000313" key="8">
    <source>
        <dbReference type="Proteomes" id="UP000002774"/>
    </source>
</evidence>
<evidence type="ECO:0000256" key="4">
    <source>
        <dbReference type="ARBA" id="ARBA00022993"/>
    </source>
</evidence>
<protein>
    <recommendedName>
        <fullName evidence="5 6">Dephospho-CoA kinase</fullName>
        <ecNumber evidence="5 6">2.7.1.24</ecNumber>
    </recommendedName>
    <alternativeName>
        <fullName evidence="5">Dephosphocoenzyme A kinase</fullName>
    </alternativeName>
</protein>
<dbReference type="GO" id="GO:0015937">
    <property type="term" value="P:coenzyme A biosynthetic process"/>
    <property type="evidence" value="ECO:0007669"/>
    <property type="project" value="UniProtKB-UniRule"/>
</dbReference>
<proteinExistence type="inferred from homology"/>
<name>H1Y7E1_9SPHI</name>
<evidence type="ECO:0000256" key="3">
    <source>
        <dbReference type="ARBA" id="ARBA00022840"/>
    </source>
</evidence>
<accession>H1Y7E1</accession>
<dbReference type="UniPathway" id="UPA00241">
    <property type="reaction ID" value="UER00356"/>
</dbReference>
<keyword evidence="2 5" id="KW-0547">Nucleotide-binding</keyword>
<comment type="pathway">
    <text evidence="5">Cofactor biosynthesis; coenzyme A biosynthesis; CoA from (R)-pantothenate: step 5/5.</text>
</comment>
<dbReference type="NCBIfam" id="TIGR00152">
    <property type="entry name" value="dephospho-CoA kinase"/>
    <property type="match status" value="1"/>
</dbReference>
<dbReference type="SUPFAM" id="SSF52540">
    <property type="entry name" value="P-loop containing nucleoside triphosphate hydrolases"/>
    <property type="match status" value="1"/>
</dbReference>
<dbReference type="RefSeq" id="WP_008510038.1">
    <property type="nucleotide sequence ID" value="NZ_CM001403.1"/>
</dbReference>
<keyword evidence="5 7" id="KW-0418">Kinase</keyword>
<reference evidence="7" key="1">
    <citation type="submission" date="2011-09" db="EMBL/GenBank/DDBJ databases">
        <title>The permanent draft genome of Mucilaginibacter paludis DSM 18603.</title>
        <authorList>
            <consortium name="US DOE Joint Genome Institute (JGI-PGF)"/>
            <person name="Lucas S."/>
            <person name="Han J."/>
            <person name="Lapidus A."/>
            <person name="Bruce D."/>
            <person name="Goodwin L."/>
            <person name="Pitluck S."/>
            <person name="Peters L."/>
            <person name="Kyrpides N."/>
            <person name="Mavromatis K."/>
            <person name="Ivanova N."/>
            <person name="Mikhailova N."/>
            <person name="Held B."/>
            <person name="Detter J.C."/>
            <person name="Tapia R."/>
            <person name="Han C."/>
            <person name="Land M."/>
            <person name="Hauser L."/>
            <person name="Markowitz V."/>
            <person name="Cheng J.-F."/>
            <person name="Hugenholtz P."/>
            <person name="Woyke T."/>
            <person name="Wu D."/>
            <person name="Tindall B."/>
            <person name="Brambilla E."/>
            <person name="Klenk H.-P."/>
            <person name="Eisen J.A."/>
        </authorList>
    </citation>
    <scope>NUCLEOTIDE SEQUENCE [LARGE SCALE GENOMIC DNA]</scope>
    <source>
        <strain evidence="7">DSM 18603</strain>
    </source>
</reference>
<evidence type="ECO:0000256" key="1">
    <source>
        <dbReference type="ARBA" id="ARBA00009018"/>
    </source>
</evidence>
<dbReference type="InterPro" id="IPR027417">
    <property type="entry name" value="P-loop_NTPase"/>
</dbReference>
<dbReference type="CDD" id="cd02022">
    <property type="entry name" value="DPCK"/>
    <property type="match status" value="1"/>
</dbReference>
<dbReference type="OrthoDB" id="9812943at2"/>
<dbReference type="PANTHER" id="PTHR10695:SF46">
    <property type="entry name" value="BIFUNCTIONAL COENZYME A SYNTHASE-RELATED"/>
    <property type="match status" value="1"/>
</dbReference>
<comment type="catalytic activity">
    <reaction evidence="5">
        <text>3'-dephospho-CoA + ATP = ADP + CoA + H(+)</text>
        <dbReference type="Rhea" id="RHEA:18245"/>
        <dbReference type="ChEBI" id="CHEBI:15378"/>
        <dbReference type="ChEBI" id="CHEBI:30616"/>
        <dbReference type="ChEBI" id="CHEBI:57287"/>
        <dbReference type="ChEBI" id="CHEBI:57328"/>
        <dbReference type="ChEBI" id="CHEBI:456216"/>
        <dbReference type="EC" id="2.7.1.24"/>
    </reaction>
</comment>
<comment type="function">
    <text evidence="5">Catalyzes the phosphorylation of the 3'-hydroxyl group of dephosphocoenzyme A to form coenzyme A.</text>
</comment>
<keyword evidence="5" id="KW-0808">Transferase</keyword>
<dbReference type="GO" id="GO:0004140">
    <property type="term" value="F:dephospho-CoA kinase activity"/>
    <property type="evidence" value="ECO:0007669"/>
    <property type="project" value="UniProtKB-UniRule"/>
</dbReference>
<dbReference type="Pfam" id="PF01121">
    <property type="entry name" value="CoaE"/>
    <property type="match status" value="1"/>
</dbReference>
<evidence type="ECO:0000313" key="7">
    <source>
        <dbReference type="EMBL" id="EHQ29028.1"/>
    </source>
</evidence>
<keyword evidence="3 5" id="KW-0067">ATP-binding</keyword>
<sequence>MLKIGITGGIGSGKSTISKVFEVLGIPVFYADDQAKKVMTDDPILIDAIKSTFGDESYFADGALNRKYLAGIVFKDDVQLAKLNAIAHPATFRAFDKWLSHVGHVPYILKEAALLFESGSYKLCDKSLMVFAPFEMRMARVLLRDNITRAEAESRNAKQFDDEKKLNMADYVIKNDDSQLVIPQVLDLHREFLKLAGK</sequence>
<dbReference type="Proteomes" id="UP000002774">
    <property type="component" value="Chromosome"/>
</dbReference>
<dbReference type="Gene3D" id="3.40.50.300">
    <property type="entry name" value="P-loop containing nucleotide triphosphate hydrolases"/>
    <property type="match status" value="1"/>
</dbReference>
<dbReference type="HOGENOM" id="CLU_057180_3_1_10"/>
<keyword evidence="4 5" id="KW-0173">Coenzyme A biosynthesis</keyword>
<evidence type="ECO:0000256" key="6">
    <source>
        <dbReference type="NCBIfam" id="TIGR00152"/>
    </source>
</evidence>
<comment type="subcellular location">
    <subcellularLocation>
        <location evidence="5">Cytoplasm</location>
    </subcellularLocation>
</comment>
<evidence type="ECO:0000256" key="5">
    <source>
        <dbReference type="HAMAP-Rule" id="MF_00376"/>
    </source>
</evidence>
<dbReference type="GO" id="GO:0005524">
    <property type="term" value="F:ATP binding"/>
    <property type="evidence" value="ECO:0007669"/>
    <property type="project" value="UniProtKB-UniRule"/>
</dbReference>
<dbReference type="GO" id="GO:0005737">
    <property type="term" value="C:cytoplasm"/>
    <property type="evidence" value="ECO:0007669"/>
    <property type="project" value="UniProtKB-SubCell"/>
</dbReference>
<organism evidence="7 8">
    <name type="scientific">Mucilaginibacter paludis DSM 18603</name>
    <dbReference type="NCBI Taxonomy" id="714943"/>
    <lineage>
        <taxon>Bacteria</taxon>
        <taxon>Pseudomonadati</taxon>
        <taxon>Bacteroidota</taxon>
        <taxon>Sphingobacteriia</taxon>
        <taxon>Sphingobacteriales</taxon>
        <taxon>Sphingobacteriaceae</taxon>
        <taxon>Mucilaginibacter</taxon>
    </lineage>
</organism>
<dbReference type="PROSITE" id="PS51219">
    <property type="entry name" value="DPCK"/>
    <property type="match status" value="1"/>
</dbReference>
<feature type="binding site" evidence="5">
    <location>
        <begin position="11"/>
        <end position="16"/>
    </location>
    <ligand>
        <name>ATP</name>
        <dbReference type="ChEBI" id="CHEBI:30616"/>
    </ligand>
</feature>
<gene>
    <name evidence="5" type="primary">coaE</name>
    <name evidence="7" type="ORF">Mucpa_4946</name>
</gene>
<dbReference type="STRING" id="714943.Mucpa_4946"/>